<feature type="transmembrane region" description="Helical" evidence="7">
    <location>
        <begin position="29"/>
        <end position="46"/>
    </location>
</feature>
<proteinExistence type="predicted"/>
<feature type="transmembrane region" description="Helical" evidence="7">
    <location>
        <begin position="297"/>
        <end position="319"/>
    </location>
</feature>
<feature type="transmembrane region" description="Helical" evidence="7">
    <location>
        <begin position="52"/>
        <end position="78"/>
    </location>
</feature>
<dbReference type="PANTHER" id="PTHR23517:SF3">
    <property type="entry name" value="INTEGRAL MEMBRANE TRANSPORT PROTEIN"/>
    <property type="match status" value="1"/>
</dbReference>
<reference evidence="9 10" key="1">
    <citation type="journal article" date="2013" name="Genome Biol. Evol.">
        <title>Genomes of Stigonematalean cyanobacteria (subsection V) and the evolution of oxygenic photosynthesis from prokaryotes to plastids.</title>
        <authorList>
            <person name="Dagan T."/>
            <person name="Roettger M."/>
            <person name="Stucken K."/>
            <person name="Landan G."/>
            <person name="Koch R."/>
            <person name="Major P."/>
            <person name="Gould S.B."/>
            <person name="Goremykin V.V."/>
            <person name="Rippka R."/>
            <person name="Tandeau de Marsac N."/>
            <person name="Gugger M."/>
            <person name="Lockhart P.J."/>
            <person name="Allen J.F."/>
            <person name="Brune I."/>
            <person name="Maus I."/>
            <person name="Puhler A."/>
            <person name="Martin W.F."/>
        </authorList>
    </citation>
    <scope>NUCLEOTIDE SEQUENCE [LARGE SCALE GENOMIC DNA]</scope>
    <source>
        <strain evidence="9 10">PCC 7110</strain>
    </source>
</reference>
<evidence type="ECO:0000313" key="10">
    <source>
        <dbReference type="Proteomes" id="UP000076925"/>
    </source>
</evidence>
<dbReference type="InterPro" id="IPR036259">
    <property type="entry name" value="MFS_trans_sf"/>
</dbReference>
<evidence type="ECO:0000256" key="2">
    <source>
        <dbReference type="ARBA" id="ARBA00022448"/>
    </source>
</evidence>
<feature type="transmembrane region" description="Helical" evidence="7">
    <location>
        <begin position="179"/>
        <end position="199"/>
    </location>
</feature>
<feature type="transmembrane region" description="Helical" evidence="7">
    <location>
        <begin position="269"/>
        <end position="290"/>
    </location>
</feature>
<dbReference type="AlphaFoldDB" id="A0A139X248"/>
<keyword evidence="2" id="KW-0813">Transport</keyword>
<dbReference type="PANTHER" id="PTHR23517">
    <property type="entry name" value="RESISTANCE PROTEIN MDTM, PUTATIVE-RELATED-RELATED"/>
    <property type="match status" value="1"/>
</dbReference>
<evidence type="ECO:0000256" key="7">
    <source>
        <dbReference type="SAM" id="Phobius"/>
    </source>
</evidence>
<gene>
    <name evidence="9" type="ORF">WA1_36840</name>
</gene>
<keyword evidence="10" id="KW-1185">Reference proteome</keyword>
<dbReference type="EMBL" id="ANNX02000040">
    <property type="protein sequence ID" value="KYC38736.1"/>
    <property type="molecule type" value="Genomic_DNA"/>
</dbReference>
<evidence type="ECO:0000256" key="1">
    <source>
        <dbReference type="ARBA" id="ARBA00004651"/>
    </source>
</evidence>
<dbReference type="RefSeq" id="WP_017746739.1">
    <property type="nucleotide sequence ID" value="NZ_KQ976354.1"/>
</dbReference>
<feature type="transmembrane region" description="Helical" evidence="7">
    <location>
        <begin position="90"/>
        <end position="107"/>
    </location>
</feature>
<feature type="domain" description="Major facilitator superfamily (MFS) profile" evidence="8">
    <location>
        <begin position="20"/>
        <end position="420"/>
    </location>
</feature>
<evidence type="ECO:0000313" key="9">
    <source>
        <dbReference type="EMBL" id="KYC38736.1"/>
    </source>
</evidence>
<dbReference type="GO" id="GO:0022857">
    <property type="term" value="F:transmembrane transporter activity"/>
    <property type="evidence" value="ECO:0007669"/>
    <property type="project" value="InterPro"/>
</dbReference>
<evidence type="ECO:0000256" key="6">
    <source>
        <dbReference type="ARBA" id="ARBA00023136"/>
    </source>
</evidence>
<name>A0A139X248_9CYAN</name>
<evidence type="ECO:0000256" key="4">
    <source>
        <dbReference type="ARBA" id="ARBA00022692"/>
    </source>
</evidence>
<feature type="transmembrane region" description="Helical" evidence="7">
    <location>
        <begin position="325"/>
        <end position="345"/>
    </location>
</feature>
<protein>
    <submittedName>
        <fullName evidence="9">MFS transporter</fullName>
    </submittedName>
</protein>
<dbReference type="STRING" id="128403.WA1_36840"/>
<comment type="subcellular location">
    <subcellularLocation>
        <location evidence="1">Cell membrane</location>
        <topology evidence="1">Multi-pass membrane protein</topology>
    </subcellularLocation>
</comment>
<sequence>MENQTIANPKPFLLQPSSYQVWAQASARFLYQAGYGTIQFFIPLIFVNQLNFSATVVGIAMGCGALAGVVGHFLGGYLADSPSYGRKRTLLFSALLSILAAIALAFLPNLPMLIVANLLMGLSAGCYWTAADAAVIDVTPPQEHQKAFAILVLADSLGSGLGILSGGIILSLVTQPQTLFLIAGLILLIFLVLIQVAIADSHQDAKEHSDPLQGFNLALKDSSLQVFMLINVLFTTYIALVSSTLPLYFTNFVLTGSSQTTSDAGSSLVSVANLFTWCYVGIGAVLQLPLVQVLTSLLNVQVLTISMLLWGAGFVLVWVTHLMPSIAIAGTIAAFAVLSIAGAIYKPFAPALIAELAPKSLRAVYLAIGYQCWSIGYFVGPILGGWAMDRSPEIAHDLWIATAISSFFGLFMLHILRLKRAVLGTQ</sequence>
<keyword evidence="4 7" id="KW-0812">Transmembrane</keyword>
<feature type="transmembrane region" description="Helical" evidence="7">
    <location>
        <begin position="398"/>
        <end position="416"/>
    </location>
</feature>
<accession>A0A139X248</accession>
<keyword evidence="6 7" id="KW-0472">Membrane</keyword>
<dbReference type="PROSITE" id="PS50850">
    <property type="entry name" value="MFS"/>
    <property type="match status" value="1"/>
</dbReference>
<feature type="transmembrane region" description="Helical" evidence="7">
    <location>
        <begin position="148"/>
        <end position="173"/>
    </location>
</feature>
<dbReference type="Pfam" id="PF07690">
    <property type="entry name" value="MFS_1"/>
    <property type="match status" value="1"/>
</dbReference>
<dbReference type="InterPro" id="IPR050171">
    <property type="entry name" value="MFS_Transporters"/>
</dbReference>
<evidence type="ECO:0000256" key="3">
    <source>
        <dbReference type="ARBA" id="ARBA00022475"/>
    </source>
</evidence>
<comment type="caution">
    <text evidence="9">The sequence shown here is derived from an EMBL/GenBank/DDBJ whole genome shotgun (WGS) entry which is preliminary data.</text>
</comment>
<dbReference type="GO" id="GO:0005886">
    <property type="term" value="C:plasma membrane"/>
    <property type="evidence" value="ECO:0007669"/>
    <property type="project" value="UniProtKB-SubCell"/>
</dbReference>
<dbReference type="InterPro" id="IPR011701">
    <property type="entry name" value="MFS"/>
</dbReference>
<keyword evidence="3" id="KW-1003">Cell membrane</keyword>
<dbReference type="InterPro" id="IPR020846">
    <property type="entry name" value="MFS_dom"/>
</dbReference>
<evidence type="ECO:0000256" key="5">
    <source>
        <dbReference type="ARBA" id="ARBA00022989"/>
    </source>
</evidence>
<dbReference type="SUPFAM" id="SSF103473">
    <property type="entry name" value="MFS general substrate transporter"/>
    <property type="match status" value="1"/>
</dbReference>
<feature type="transmembrane region" description="Helical" evidence="7">
    <location>
        <begin position="113"/>
        <end position="136"/>
    </location>
</feature>
<dbReference type="Gene3D" id="1.20.1250.20">
    <property type="entry name" value="MFS general substrate transporter like domains"/>
    <property type="match status" value="1"/>
</dbReference>
<organism evidence="9 10">
    <name type="scientific">Scytonema hofmannii PCC 7110</name>
    <dbReference type="NCBI Taxonomy" id="128403"/>
    <lineage>
        <taxon>Bacteria</taxon>
        <taxon>Bacillati</taxon>
        <taxon>Cyanobacteriota</taxon>
        <taxon>Cyanophyceae</taxon>
        <taxon>Nostocales</taxon>
        <taxon>Scytonemataceae</taxon>
        <taxon>Scytonema</taxon>
    </lineage>
</organism>
<feature type="transmembrane region" description="Helical" evidence="7">
    <location>
        <begin position="365"/>
        <end position="386"/>
    </location>
</feature>
<feature type="transmembrane region" description="Helical" evidence="7">
    <location>
        <begin position="226"/>
        <end position="249"/>
    </location>
</feature>
<evidence type="ECO:0000259" key="8">
    <source>
        <dbReference type="PROSITE" id="PS50850"/>
    </source>
</evidence>
<keyword evidence="5 7" id="KW-1133">Transmembrane helix</keyword>
<dbReference type="Proteomes" id="UP000076925">
    <property type="component" value="Unassembled WGS sequence"/>
</dbReference>